<evidence type="ECO:0000259" key="1">
    <source>
        <dbReference type="PROSITE" id="PS51819"/>
    </source>
</evidence>
<accession>A0AAI8XLQ0</accession>
<dbReference type="PANTHER" id="PTHR36503">
    <property type="entry name" value="BLR2520 PROTEIN"/>
    <property type="match status" value="1"/>
</dbReference>
<dbReference type="InterPro" id="IPR037523">
    <property type="entry name" value="VOC_core"/>
</dbReference>
<protein>
    <recommendedName>
        <fullName evidence="1">VOC domain-containing protein</fullName>
    </recommendedName>
</protein>
<proteinExistence type="predicted"/>
<dbReference type="PROSITE" id="PS51819">
    <property type="entry name" value="VOC"/>
    <property type="match status" value="1"/>
</dbReference>
<sequence>MHTTILVNLPVADIERSRKFFSDLGYSFNETFSGPAAVTVVLGENRYAMLVQRDAFDALHPVETADASKVKECVVCLGVDSREDVDALVERALAAGGTAGDSEDHGDMYGRSFNDPDGHSWQIFWVDPVAAAADREELDVSSRG</sequence>
<dbReference type="EMBL" id="AP027452">
    <property type="protein sequence ID" value="BDY27101.1"/>
    <property type="molecule type" value="Genomic_DNA"/>
</dbReference>
<dbReference type="PANTHER" id="PTHR36503:SF2">
    <property type="entry name" value="BLR2408 PROTEIN"/>
    <property type="match status" value="1"/>
</dbReference>
<dbReference type="Proteomes" id="UP001241092">
    <property type="component" value="Chromosome"/>
</dbReference>
<dbReference type="InterPro" id="IPR053863">
    <property type="entry name" value="Glyoxy/Ble-like_N"/>
</dbReference>
<evidence type="ECO:0000313" key="2">
    <source>
        <dbReference type="EMBL" id="BDY27101.1"/>
    </source>
</evidence>
<dbReference type="RefSeq" id="WP_286213694.1">
    <property type="nucleotide sequence ID" value="NZ_AP027452.1"/>
</dbReference>
<dbReference type="Pfam" id="PF22677">
    <property type="entry name" value="Ble-like_N"/>
    <property type="match status" value="1"/>
</dbReference>
<organism evidence="2 3">
    <name type="scientific">Mycolicibacterium mageritense</name>
    <name type="common">Mycobacterium mageritense</name>
    <dbReference type="NCBI Taxonomy" id="53462"/>
    <lineage>
        <taxon>Bacteria</taxon>
        <taxon>Bacillati</taxon>
        <taxon>Actinomycetota</taxon>
        <taxon>Actinomycetes</taxon>
        <taxon>Mycobacteriales</taxon>
        <taxon>Mycobacteriaceae</taxon>
        <taxon>Mycolicibacterium</taxon>
    </lineage>
</organism>
<dbReference type="SUPFAM" id="SSF54593">
    <property type="entry name" value="Glyoxalase/Bleomycin resistance protein/Dihydroxybiphenyl dioxygenase"/>
    <property type="match status" value="1"/>
</dbReference>
<dbReference type="InterPro" id="IPR029068">
    <property type="entry name" value="Glyas_Bleomycin-R_OHBP_Dase"/>
</dbReference>
<reference evidence="2" key="1">
    <citation type="submission" date="2023-03" db="EMBL/GenBank/DDBJ databases">
        <title>Draft genome sequence of a Mycolicibacterium mageritense strain H4_3_1 isolated from a hybrid biological-inorganic system reactor.</title>
        <authorList>
            <person name="Feng X."/>
            <person name="Kazama D."/>
            <person name="Sato K."/>
            <person name="Kobayashi H."/>
        </authorList>
    </citation>
    <scope>NUCLEOTIDE SEQUENCE</scope>
    <source>
        <strain evidence="2">H4_3_1</strain>
    </source>
</reference>
<evidence type="ECO:0000313" key="3">
    <source>
        <dbReference type="Proteomes" id="UP001241092"/>
    </source>
</evidence>
<feature type="domain" description="VOC" evidence="1">
    <location>
        <begin position="1"/>
        <end position="126"/>
    </location>
</feature>
<gene>
    <name evidence="2" type="ORF">hbim_01018</name>
</gene>
<dbReference type="AlphaFoldDB" id="A0AAI8XLQ0"/>
<dbReference type="Gene3D" id="3.10.180.10">
    <property type="entry name" value="2,3-Dihydroxybiphenyl 1,2-Dioxygenase, domain 1"/>
    <property type="match status" value="1"/>
</dbReference>
<name>A0AAI8XLQ0_MYCME</name>